<dbReference type="Gene3D" id="1.25.40.10">
    <property type="entry name" value="Tetratricopeptide repeat domain"/>
    <property type="match status" value="1"/>
</dbReference>
<dbReference type="Pfam" id="PF12770">
    <property type="entry name" value="CHAT"/>
    <property type="match status" value="1"/>
</dbReference>
<keyword evidence="1" id="KW-0175">Coiled coil</keyword>
<name>A0ABU0ZJF2_9ACTN</name>
<organism evidence="4 5">
    <name type="scientific">Phytohabitans maris</name>
    <dbReference type="NCBI Taxonomy" id="3071409"/>
    <lineage>
        <taxon>Bacteria</taxon>
        <taxon>Bacillati</taxon>
        <taxon>Actinomycetota</taxon>
        <taxon>Actinomycetes</taxon>
        <taxon>Micromonosporales</taxon>
        <taxon>Micromonosporaceae</taxon>
    </lineage>
</organism>
<feature type="domain" description="CHAT" evidence="3">
    <location>
        <begin position="592"/>
        <end position="825"/>
    </location>
</feature>
<keyword evidence="5" id="KW-1185">Reference proteome</keyword>
<evidence type="ECO:0000313" key="5">
    <source>
        <dbReference type="Proteomes" id="UP001230908"/>
    </source>
</evidence>
<comment type="caution">
    <text evidence="4">The sequence shown here is derived from an EMBL/GenBank/DDBJ whole genome shotgun (WGS) entry which is preliminary data.</text>
</comment>
<proteinExistence type="predicted"/>
<feature type="region of interest" description="Disordered" evidence="2">
    <location>
        <begin position="1"/>
        <end position="20"/>
    </location>
</feature>
<dbReference type="InterPro" id="IPR019734">
    <property type="entry name" value="TPR_rpt"/>
</dbReference>
<gene>
    <name evidence="4" type="ORF">RB614_21800</name>
</gene>
<reference evidence="4 5" key="1">
    <citation type="submission" date="2023-08" db="EMBL/GenBank/DDBJ databases">
        <title>Phytohabitans sansha sp. nov., isolated from marine sediment.</title>
        <authorList>
            <person name="Zhao Y."/>
            <person name="Yi K."/>
        </authorList>
    </citation>
    <scope>NUCLEOTIDE SEQUENCE [LARGE SCALE GENOMIC DNA]</scope>
    <source>
        <strain evidence="4 5">ZYX-F-186</strain>
    </source>
</reference>
<evidence type="ECO:0000313" key="4">
    <source>
        <dbReference type="EMBL" id="MDQ7907150.1"/>
    </source>
</evidence>
<evidence type="ECO:0000256" key="1">
    <source>
        <dbReference type="SAM" id="Coils"/>
    </source>
</evidence>
<dbReference type="InterPro" id="IPR011990">
    <property type="entry name" value="TPR-like_helical_dom_sf"/>
</dbReference>
<dbReference type="InterPro" id="IPR024983">
    <property type="entry name" value="CHAT_dom"/>
</dbReference>
<evidence type="ECO:0000256" key="2">
    <source>
        <dbReference type="SAM" id="MobiDB-lite"/>
    </source>
</evidence>
<dbReference type="EMBL" id="JAVHUY010000020">
    <property type="protein sequence ID" value="MDQ7907150.1"/>
    <property type="molecule type" value="Genomic_DNA"/>
</dbReference>
<sequence>MSVASAAELHAQSVRETEHGRHAAARRLLRAALGSGPDPELRARILISLAYHQAEARSLDAGLRLLAEADEVPDLPQRLRGMVAAQRGLLYMRAGRSGDALAALDAAVGLLDESVPEDICRPLLNRGILHMQRGVLAAARADFRRCVEVAGRHELGMLAAKASHNLGYLSLLSGALPQALREMDAVWATLAGESPTYAAVCHIDRAQVLLAAGLWREADDDLAHAVELFRGAKAPQDQAEAELARAQVALLEERYADARRLAERARRRFVARGADAWALLAEHVAVAAAVGRGQRVRGAAEDAARVATGLAAAGLDDDARRATLTGVAALLAVRPQGSVEGIRAAAGGAIRLRRDDPIATRLAARSVRAGLADAEGEPGRADAELRAALADLHRYQASFGSLDLQTAVSGHGRHLAEQGLARALASGRPATVFGWAERARALSTRLPPVVPPADPEAASMLEELRHLRVELRGAVLAGQPAPGLRARCAQLERLIRQRSWYTPGPGQTLAPAPLGDVQDRLGVADATYVAHLLSGGRLHALVAGPRRRALIDLGPAAPAVELLHRVRADLDALATLNLPEPMRVSVRAASRRSLHRLDELLWHPLRRHLAEGPLLLAPAAGLVAVPWTLLPALRGRPLAVVPSATAWLAARDRAVLPSRPTLALAAGPRVARAAEEVRLVAEVWSARSPTESTTAGVRDAVRSADVLHVAAHGVHEPDNPLFSHLELADGPLFGHELHQLPRLPAHIVLSACELGLARPRPGEETLGMTAALLHGGAGSVVAGVARIADAVAYQVGPAHHAALRDGQSPAAALAAAIESAAKAEEDLAPLVCFGAGW</sequence>
<feature type="coiled-coil region" evidence="1">
    <location>
        <begin position="241"/>
        <end position="268"/>
    </location>
</feature>
<dbReference type="RefSeq" id="WP_308714429.1">
    <property type="nucleotide sequence ID" value="NZ_JAVHUY010000020.1"/>
</dbReference>
<protein>
    <submittedName>
        <fullName evidence="4">CHAT domain-containing protein</fullName>
    </submittedName>
</protein>
<evidence type="ECO:0000259" key="3">
    <source>
        <dbReference type="Pfam" id="PF12770"/>
    </source>
</evidence>
<dbReference type="SUPFAM" id="SSF48452">
    <property type="entry name" value="TPR-like"/>
    <property type="match status" value="2"/>
</dbReference>
<accession>A0ABU0ZJF2</accession>
<dbReference type="Proteomes" id="UP001230908">
    <property type="component" value="Unassembled WGS sequence"/>
</dbReference>
<dbReference type="SMART" id="SM00028">
    <property type="entry name" value="TPR"/>
    <property type="match status" value="3"/>
</dbReference>